<evidence type="ECO:0000256" key="2">
    <source>
        <dbReference type="ARBA" id="ARBA00009752"/>
    </source>
</evidence>
<evidence type="ECO:0000256" key="6">
    <source>
        <dbReference type="ARBA" id="ARBA00023027"/>
    </source>
</evidence>
<keyword evidence="4" id="KW-0378">Hydrolase</keyword>
<dbReference type="SUPFAM" id="SSF52200">
    <property type="entry name" value="Toll/Interleukin receptor TIR domain"/>
    <property type="match status" value="1"/>
</dbReference>
<dbReference type="InterPro" id="IPR036179">
    <property type="entry name" value="Ig-like_dom_sf"/>
</dbReference>
<dbReference type="AlphaFoldDB" id="A0A9Y4KBS3"/>
<dbReference type="InterPro" id="IPR013783">
    <property type="entry name" value="Ig-like_fold"/>
</dbReference>
<keyword evidence="7" id="KW-1015">Disulfide bond</keyword>
<dbReference type="PROSITE" id="PS50104">
    <property type="entry name" value="TIR"/>
    <property type="match status" value="1"/>
</dbReference>
<evidence type="ECO:0000256" key="10">
    <source>
        <dbReference type="ARBA" id="ARBA00023319"/>
    </source>
</evidence>
<keyword evidence="10" id="KW-0393">Immunoglobulin domain</keyword>
<dbReference type="InterPro" id="IPR015621">
    <property type="entry name" value="IL-1_rcpt_fam"/>
</dbReference>
<keyword evidence="9" id="KW-0325">Glycoprotein</keyword>
<dbReference type="InterPro" id="IPR000157">
    <property type="entry name" value="TIR_dom"/>
</dbReference>
<evidence type="ECO:0000259" key="12">
    <source>
        <dbReference type="PROSITE" id="PS50104"/>
    </source>
</evidence>
<evidence type="ECO:0000313" key="14">
    <source>
        <dbReference type="Proteomes" id="UP000694891"/>
    </source>
</evidence>
<keyword evidence="5" id="KW-0472">Membrane</keyword>
<proteinExistence type="inferred from homology"/>
<feature type="domain" description="TIR" evidence="12">
    <location>
        <begin position="401"/>
        <end position="552"/>
    </location>
</feature>
<dbReference type="Gene3D" id="2.60.40.10">
    <property type="entry name" value="Immunoglobulins"/>
    <property type="match status" value="2"/>
</dbReference>
<evidence type="ECO:0000256" key="3">
    <source>
        <dbReference type="ARBA" id="ARBA00022692"/>
    </source>
</evidence>
<keyword evidence="14" id="KW-1185">Reference proteome</keyword>
<feature type="signal peptide" evidence="11">
    <location>
        <begin position="1"/>
        <end position="18"/>
    </location>
</feature>
<dbReference type="PROSITE" id="PS50835">
    <property type="entry name" value="IG_LIKE"/>
    <property type="match status" value="2"/>
</dbReference>
<dbReference type="Proteomes" id="UP000694891">
    <property type="component" value="Unplaced"/>
</dbReference>
<dbReference type="InterPro" id="IPR007110">
    <property type="entry name" value="Ig-like_dom"/>
</dbReference>
<evidence type="ECO:0000256" key="1">
    <source>
        <dbReference type="ARBA" id="ARBA00004479"/>
    </source>
</evidence>
<organism evidence="14 15">
    <name type="scientific">Stegastes partitus</name>
    <name type="common">bicolor damselfish</name>
    <dbReference type="NCBI Taxonomy" id="144197"/>
    <lineage>
        <taxon>Eukaryota</taxon>
        <taxon>Metazoa</taxon>
        <taxon>Chordata</taxon>
        <taxon>Craniata</taxon>
        <taxon>Vertebrata</taxon>
        <taxon>Euteleostomi</taxon>
        <taxon>Actinopterygii</taxon>
        <taxon>Neopterygii</taxon>
        <taxon>Teleostei</taxon>
        <taxon>Neoteleostei</taxon>
        <taxon>Acanthomorphata</taxon>
        <taxon>Ovalentaria</taxon>
        <taxon>Pomacentridae</taxon>
        <taxon>Stegastes</taxon>
    </lineage>
</organism>
<dbReference type="Gene3D" id="3.40.50.10140">
    <property type="entry name" value="Toll/interleukin-1 receptor homology (TIR) domain"/>
    <property type="match status" value="1"/>
</dbReference>
<comment type="similarity">
    <text evidence="2">Belongs to the interleukin-1 receptor family.</text>
</comment>
<evidence type="ECO:0000256" key="9">
    <source>
        <dbReference type="ARBA" id="ARBA00023180"/>
    </source>
</evidence>
<evidence type="ECO:0000313" key="15">
    <source>
        <dbReference type="RefSeq" id="XP_008290779.1"/>
    </source>
</evidence>
<dbReference type="Pfam" id="PF01582">
    <property type="entry name" value="TIR"/>
    <property type="match status" value="1"/>
</dbReference>
<keyword evidence="8 15" id="KW-0675">Receptor</keyword>
<evidence type="ECO:0000256" key="7">
    <source>
        <dbReference type="ARBA" id="ARBA00023157"/>
    </source>
</evidence>
<dbReference type="GeneID" id="103365190"/>
<dbReference type="PANTHER" id="PTHR11890:SF23">
    <property type="entry name" value="INTERLEUKIN-18 RECEPTOR ACCESSORY PROTEIN"/>
    <property type="match status" value="1"/>
</dbReference>
<sequence length="571" mass="63855">MPTEYILYLFIFPSLSVGCHPGKKTAQQQDATRLHYRAVEGETFMLPCINSSPTVWSRTGEGGEEYKGHSFDCGKAFLAEAKHSGKYTDLTRSLLSSGSKLIFHLQVEKLSVGCYQPGEKSHVTLRLTAGGKLTCPGLKCSNNTDVLWYKGDKTKSCVDNGELQFKPVRERDGGVYFCDRRLREENITWTLRRAVSVTVTPRSSPSSPPTILNNSEPEEVELGLPYNLTCKVSFEYEEGFSPKVLWYMNYNGNTENTTLLPSEELHPQREILEELKIIQVSIIKKVTPQHLNHTYTCSTSNAVGNSSITIKLKRRNKAKWPCLVGHAVVSFLVVAGLGGIVHLKRLELEIIYRSYFQYGKHDTEKKQFDVFLSYAWSPLLADVTKSWTLSSRSGSFKNEEACQSITELFSTDDGEATQRPLEVLLPKVLEDQWGYRLCLLDRDMLPGGAYTNDVVLAIERSRMLICVLSADYLTNSNAVFVLESGIQALLQKRALKLLLIWTSGASGSLMEADPPLPTLVRKALRVLPSLKWSSSKPARSKSNFWGSLRKAMPNIDSEAGFSHAAPMIKLC</sequence>
<reference evidence="15" key="1">
    <citation type="submission" date="2025-08" db="UniProtKB">
        <authorList>
            <consortium name="RefSeq"/>
        </authorList>
    </citation>
    <scope>IDENTIFICATION</scope>
</reference>
<dbReference type="GO" id="GO:0016020">
    <property type="term" value="C:membrane"/>
    <property type="evidence" value="ECO:0007669"/>
    <property type="project" value="UniProtKB-SubCell"/>
</dbReference>
<comment type="subcellular location">
    <subcellularLocation>
        <location evidence="1">Membrane</location>
        <topology evidence="1">Single-pass type I membrane protein</topology>
    </subcellularLocation>
</comment>
<dbReference type="SMART" id="SM00255">
    <property type="entry name" value="TIR"/>
    <property type="match status" value="1"/>
</dbReference>
<dbReference type="PANTHER" id="PTHR11890">
    <property type="entry name" value="INTERLEUKIN-1 RECEPTOR FAMILY MEMBER"/>
    <property type="match status" value="1"/>
</dbReference>
<dbReference type="FunFam" id="2.60.40.10:FF:000284">
    <property type="entry name" value="interleukin-1 receptor accessory protein-like 1"/>
    <property type="match status" value="1"/>
</dbReference>
<dbReference type="SUPFAM" id="SSF48726">
    <property type="entry name" value="Immunoglobulin"/>
    <property type="match status" value="2"/>
</dbReference>
<evidence type="ECO:0000256" key="5">
    <source>
        <dbReference type="ARBA" id="ARBA00022989"/>
    </source>
</evidence>
<name>A0A9Y4KBS3_9TELE</name>
<dbReference type="InterPro" id="IPR035897">
    <property type="entry name" value="Toll_tir_struct_dom_sf"/>
</dbReference>
<dbReference type="InterPro" id="IPR003599">
    <property type="entry name" value="Ig_sub"/>
</dbReference>
<feature type="chain" id="PRO_5041383525" evidence="11">
    <location>
        <begin position="19"/>
        <end position="571"/>
    </location>
</feature>
<accession>A0A9Y4KBS3</accession>
<feature type="domain" description="Ig-like" evidence="13">
    <location>
        <begin position="117"/>
        <end position="188"/>
    </location>
</feature>
<dbReference type="GO" id="GO:0042008">
    <property type="term" value="F:interleukin-18 receptor activity"/>
    <property type="evidence" value="ECO:0007669"/>
    <property type="project" value="TreeGrafter"/>
</dbReference>
<keyword evidence="11" id="KW-0732">Signal</keyword>
<dbReference type="GO" id="GO:0016787">
    <property type="term" value="F:hydrolase activity"/>
    <property type="evidence" value="ECO:0007669"/>
    <property type="project" value="UniProtKB-KW"/>
</dbReference>
<feature type="domain" description="Ig-like" evidence="13">
    <location>
        <begin position="209"/>
        <end position="309"/>
    </location>
</feature>
<keyword evidence="5" id="KW-1133">Transmembrane helix</keyword>
<evidence type="ECO:0000256" key="11">
    <source>
        <dbReference type="SAM" id="SignalP"/>
    </source>
</evidence>
<evidence type="ECO:0000256" key="8">
    <source>
        <dbReference type="ARBA" id="ARBA00023170"/>
    </source>
</evidence>
<protein>
    <submittedName>
        <fullName evidence="15">Interleukin-18 receptor accessory protein isoform X1</fullName>
    </submittedName>
</protein>
<keyword evidence="6" id="KW-0520">NAD</keyword>
<evidence type="ECO:0000256" key="4">
    <source>
        <dbReference type="ARBA" id="ARBA00022801"/>
    </source>
</evidence>
<dbReference type="RefSeq" id="XP_008290779.1">
    <property type="nucleotide sequence ID" value="XM_008292557.1"/>
</dbReference>
<gene>
    <name evidence="15" type="primary">LOC103365190</name>
</gene>
<evidence type="ECO:0000259" key="13">
    <source>
        <dbReference type="PROSITE" id="PS50835"/>
    </source>
</evidence>
<dbReference type="SMART" id="SM00409">
    <property type="entry name" value="IG"/>
    <property type="match status" value="2"/>
</dbReference>
<keyword evidence="3" id="KW-0812">Transmembrane</keyword>